<dbReference type="AlphaFoldDB" id="A0A6N7IYP5"/>
<name>A0A6N7IYP5_9FIRM</name>
<sequence>MSLPDPDIYKKSLPAIPKIKYNSSMNTKNLMNLSAAEYFKKSLMPAILSDYDRLSAENGLIVIEGAGSFQGSAHLLGVGGLVTDRFGES</sequence>
<keyword evidence="2" id="KW-1185">Reference proteome</keyword>
<proteinExistence type="predicted"/>
<dbReference type="Proteomes" id="UP000460257">
    <property type="component" value="Unassembled WGS sequence"/>
</dbReference>
<dbReference type="EMBL" id="VOGC01000002">
    <property type="protein sequence ID" value="MQN00726.1"/>
    <property type="molecule type" value="Genomic_DNA"/>
</dbReference>
<gene>
    <name evidence="1" type="ORF">FRC54_01860</name>
</gene>
<organism evidence="1 2">
    <name type="scientific">Candidatus Weimeria bifida</name>
    <dbReference type="NCBI Taxonomy" id="2599074"/>
    <lineage>
        <taxon>Bacteria</taxon>
        <taxon>Bacillati</taxon>
        <taxon>Bacillota</taxon>
        <taxon>Clostridia</taxon>
        <taxon>Lachnospirales</taxon>
        <taxon>Lachnospiraceae</taxon>
        <taxon>Candidatus Weimeria</taxon>
    </lineage>
</organism>
<evidence type="ECO:0000313" key="1">
    <source>
        <dbReference type="EMBL" id="MQN00726.1"/>
    </source>
</evidence>
<comment type="caution">
    <text evidence="1">The sequence shown here is derived from an EMBL/GenBank/DDBJ whole genome shotgun (WGS) entry which is preliminary data.</text>
</comment>
<protein>
    <submittedName>
        <fullName evidence="1">Uncharacterized protein</fullName>
    </submittedName>
</protein>
<reference evidence="1" key="1">
    <citation type="journal article" date="2020" name="Appl. Environ. Microbiol.">
        <title>Medium-Chain Fatty Acid Synthesis by 'Candidatus Weimeria bifida' gen. nov., sp. nov., and 'Candidatus Pseudoramibacter fermentans' sp. nov.</title>
        <authorList>
            <person name="Scarborough M.J."/>
            <person name="Myers K.S."/>
            <person name="Donohue T.J."/>
            <person name="Noguera D.R."/>
        </authorList>
    </citation>
    <scope>NUCLEOTIDE SEQUENCE</scope>
    <source>
        <strain evidence="1">LCO1.1</strain>
    </source>
</reference>
<accession>A0A6N7IYP5</accession>
<evidence type="ECO:0000313" key="2">
    <source>
        <dbReference type="Proteomes" id="UP000460257"/>
    </source>
</evidence>